<dbReference type="OMA" id="LINCIWL"/>
<evidence type="ECO:0000256" key="1">
    <source>
        <dbReference type="ARBA" id="ARBA00004323"/>
    </source>
</evidence>
<dbReference type="GeneID" id="119722991"/>
<dbReference type="Gene3D" id="3.90.1480.20">
    <property type="entry name" value="Glycosyl transferase family 29"/>
    <property type="match status" value="1"/>
</dbReference>
<keyword evidence="10" id="KW-0472">Membrane</keyword>
<dbReference type="AlphaFoldDB" id="A0A913ZC65"/>
<evidence type="ECO:0000256" key="13">
    <source>
        <dbReference type="ARBA" id="ARBA00036348"/>
    </source>
</evidence>
<keyword evidence="6" id="KW-0812">Transmembrane</keyword>
<feature type="region of interest" description="Disordered" evidence="17">
    <location>
        <begin position="42"/>
        <end position="73"/>
    </location>
</feature>
<dbReference type="EC" id="2.4.3.3" evidence="14"/>
<keyword evidence="9" id="KW-0333">Golgi apparatus</keyword>
<dbReference type="Proteomes" id="UP000887568">
    <property type="component" value="Unplaced"/>
</dbReference>
<feature type="region of interest" description="Disordered" evidence="17">
    <location>
        <begin position="470"/>
        <end position="490"/>
    </location>
</feature>
<dbReference type="FunFam" id="3.90.1480.20:FF:000015">
    <property type="entry name" value="Lactosylceramide alpha-2,3-sialyltransferase"/>
    <property type="match status" value="1"/>
</dbReference>
<evidence type="ECO:0000256" key="12">
    <source>
        <dbReference type="ARBA" id="ARBA00023180"/>
    </source>
</evidence>
<evidence type="ECO:0000256" key="6">
    <source>
        <dbReference type="ARBA" id="ARBA00022692"/>
    </source>
</evidence>
<name>A0A913ZC65_PATMI</name>
<dbReference type="EnsemblMetazoa" id="XM_038193435.1">
    <property type="protein sequence ID" value="XP_038049363.1"/>
    <property type="gene ID" value="LOC119722991"/>
</dbReference>
<protein>
    <recommendedName>
        <fullName evidence="14">alpha-N-acetylgalactosaminide alpha-2,6-sialyltransferase</fullName>
        <ecNumber evidence="14">2.4.3.3</ecNumber>
    </recommendedName>
</protein>
<evidence type="ECO:0000256" key="7">
    <source>
        <dbReference type="ARBA" id="ARBA00022968"/>
    </source>
</evidence>
<evidence type="ECO:0000256" key="2">
    <source>
        <dbReference type="ARBA" id="ARBA00004922"/>
    </source>
</evidence>
<comment type="catalytic activity">
    <reaction evidence="16">
        <text>a 3-O-[N-acetyl-alpha-D-galactosaminyl]-L-threonyl-[protein] + CMP-N-acetyl-beta-neuraminate = a 3-O-[N-acetyl-alpha-neuraminosyl-(2-&gt;6)-N-acetyl-alpha-D-galactosaminyl]-L-threonyl-[protein] + CMP + H(+)</text>
        <dbReference type="Rhea" id="RHEA:81643"/>
        <dbReference type="Rhea" id="RHEA-COMP:11689"/>
        <dbReference type="Rhea" id="RHEA-COMP:19720"/>
        <dbReference type="ChEBI" id="CHEBI:15378"/>
        <dbReference type="ChEBI" id="CHEBI:57812"/>
        <dbReference type="ChEBI" id="CHEBI:60377"/>
        <dbReference type="ChEBI" id="CHEBI:87075"/>
        <dbReference type="ChEBI" id="CHEBI:231970"/>
    </reaction>
    <physiologicalReaction direction="left-to-right" evidence="16">
        <dbReference type="Rhea" id="RHEA:81644"/>
    </physiologicalReaction>
</comment>
<comment type="catalytic activity">
    <reaction evidence="15">
        <text>a 3-O-[N-acetyl-alpha-neuraminyl-(2-&gt;3)-beta-D-galactosyl-(1-&gt;3)-N-acetyl-alpha-D-galactosaminyl]-L-threonyl-[protein] + CMP-N-acetyl-beta-neuraminate = a 3-O-{alpha-Neu5Ac-(2-&gt;3)-beta-D-Gal-(1-&gt;3)-[alpha-Neu5Ac-(2-&gt;6)]-alpha-D-GalNAc}-L-threonyl-[protein] + CMP + H(+)</text>
        <dbReference type="Rhea" id="RHEA:81659"/>
        <dbReference type="Rhea" id="RHEA-COMP:14417"/>
        <dbReference type="Rhea" id="RHEA-COMP:16763"/>
        <dbReference type="ChEBI" id="CHEBI:15378"/>
        <dbReference type="ChEBI" id="CHEBI:57812"/>
        <dbReference type="ChEBI" id="CHEBI:60377"/>
        <dbReference type="ChEBI" id="CHEBI:139598"/>
        <dbReference type="ChEBI" id="CHEBI:156398"/>
    </reaction>
    <physiologicalReaction direction="left-to-right" evidence="15">
        <dbReference type="Rhea" id="RHEA:81660"/>
    </physiologicalReaction>
</comment>
<evidence type="ECO:0000256" key="9">
    <source>
        <dbReference type="ARBA" id="ARBA00023034"/>
    </source>
</evidence>
<keyword evidence="12" id="KW-0325">Glycoprotein</keyword>
<dbReference type="PANTHER" id="PTHR45941">
    <property type="entry name" value="ALPHA-N-ACETYLGALACTOSAMINIDE ALPHA-2,6-SIALYLTRANSFERASE 2-LIKE-RELATED"/>
    <property type="match status" value="1"/>
</dbReference>
<comment type="similarity">
    <text evidence="3">Belongs to the glycosyltransferase 29 family.</text>
</comment>
<dbReference type="InterPro" id="IPR001675">
    <property type="entry name" value="Glyco_trans_29"/>
</dbReference>
<dbReference type="PANTHER" id="PTHR45941:SF6">
    <property type="entry name" value="ALPHA-N-ACETYLGALACTOSAMINIDE ALPHA-2,6-SIALYLTRANSFERASE 2-LIKE"/>
    <property type="match status" value="1"/>
</dbReference>
<keyword evidence="8" id="KW-1133">Transmembrane helix</keyword>
<dbReference type="OrthoDB" id="10264956at2759"/>
<dbReference type="InterPro" id="IPR038578">
    <property type="entry name" value="GT29-like_sf"/>
</dbReference>
<reference evidence="18" key="1">
    <citation type="submission" date="2022-11" db="UniProtKB">
        <authorList>
            <consortium name="EnsemblMetazoa"/>
        </authorList>
    </citation>
    <scope>IDENTIFICATION</scope>
</reference>
<comment type="subcellular location">
    <subcellularLocation>
        <location evidence="1">Golgi apparatus membrane</location>
        <topology evidence="1">Single-pass type II membrane protein</topology>
    </subcellularLocation>
</comment>
<dbReference type="RefSeq" id="XP_038049363.1">
    <property type="nucleotide sequence ID" value="XM_038193435.1"/>
</dbReference>
<evidence type="ECO:0000313" key="19">
    <source>
        <dbReference type="Proteomes" id="UP000887568"/>
    </source>
</evidence>
<evidence type="ECO:0000256" key="14">
    <source>
        <dbReference type="ARBA" id="ARBA00039109"/>
    </source>
</evidence>
<evidence type="ECO:0000256" key="5">
    <source>
        <dbReference type="ARBA" id="ARBA00022679"/>
    </source>
</evidence>
<keyword evidence="4" id="KW-0328">Glycosyltransferase</keyword>
<keyword evidence="11" id="KW-1015">Disulfide bond</keyword>
<evidence type="ECO:0000256" key="15">
    <source>
        <dbReference type="ARBA" id="ARBA00050664"/>
    </source>
</evidence>
<dbReference type="GO" id="GO:0000139">
    <property type="term" value="C:Golgi membrane"/>
    <property type="evidence" value="ECO:0007669"/>
    <property type="project" value="UniProtKB-SubCell"/>
</dbReference>
<sequence length="490" mass="56386">MFSFRLRAMRVHVGKIVRNTAVIFVLATVLLAFLHLRQHSATSTSDSSDSRGHPGGINLPKLPKVTSRVPAPSNISTQAMQRATTLSAVETNLRKLSETHLVTFKNATPEFSFRQNDFFSPSTCPTSLQTRLSANTSWTSELYHPEIKQLLTSTNISRKEYQRLVTYWMPFGFKYHQNFTYEELIDVLNLFPKSDSIFDFTRQKSRPQCVSCAVVGNGGILNGSKMGKEIDGHDMVFRVNHCIRRGYEDDVGNRTTHLVLMDRSLRNTKDRDIPRDEGIKYVFMPCRKQDYRYVKEAATGRSPKLKLRVNVQDVRILHPDFIRYNHKIWENTRSFRPTTGGMMFFTALHAGCDSVSVYGMGFTGAYSEHYYDKSFVKFKNVKGSHDFKKEVSILKRLDQDGLIRWYKRDVHEFSARFSLDLTTVPTINSAENQSKLKPRQSYRRGVIRETPHQLYQNAPDLVKLRQRAGLSHHWPDKRSQNGIKVDNLSS</sequence>
<evidence type="ECO:0000256" key="4">
    <source>
        <dbReference type="ARBA" id="ARBA00022676"/>
    </source>
</evidence>
<dbReference type="GO" id="GO:0001665">
    <property type="term" value="F:alpha-N-acetylgalactosaminide alpha-2,6-sialyltransferase activity"/>
    <property type="evidence" value="ECO:0007669"/>
    <property type="project" value="UniProtKB-EC"/>
</dbReference>
<comment type="catalytic activity">
    <reaction evidence="13">
        <text>a beta-D-galactosyl-(1-&gt;3)-N-acetyl-alpha-D-galactosaminyl derivative + CMP-N-acetyl-beta-neuraminate = a beta-D-galactosyl-(1-&gt;3)-[N-acetyl-alpha-neuraminyl-(2-&gt;6)]-N-acetyl-alpha-D-galactosaminyl derivative + CMP + H(+)</text>
        <dbReference type="Rhea" id="RHEA:11136"/>
        <dbReference type="ChEBI" id="CHEBI:15378"/>
        <dbReference type="ChEBI" id="CHEBI:57812"/>
        <dbReference type="ChEBI" id="CHEBI:60377"/>
        <dbReference type="ChEBI" id="CHEBI:133470"/>
        <dbReference type="ChEBI" id="CHEBI:140764"/>
        <dbReference type="EC" id="2.4.3.3"/>
    </reaction>
    <physiologicalReaction direction="left-to-right" evidence="13">
        <dbReference type="Rhea" id="RHEA:11137"/>
    </physiologicalReaction>
</comment>
<evidence type="ECO:0000256" key="11">
    <source>
        <dbReference type="ARBA" id="ARBA00023157"/>
    </source>
</evidence>
<evidence type="ECO:0000313" key="18">
    <source>
        <dbReference type="EnsemblMetazoa" id="XP_038049363.1"/>
    </source>
</evidence>
<comment type="pathway">
    <text evidence="2">Protein modification; protein glycosylation.</text>
</comment>
<accession>A0A913ZC65</accession>
<organism evidence="18 19">
    <name type="scientific">Patiria miniata</name>
    <name type="common">Bat star</name>
    <name type="synonym">Asterina miniata</name>
    <dbReference type="NCBI Taxonomy" id="46514"/>
    <lineage>
        <taxon>Eukaryota</taxon>
        <taxon>Metazoa</taxon>
        <taxon>Echinodermata</taxon>
        <taxon>Eleutherozoa</taxon>
        <taxon>Asterozoa</taxon>
        <taxon>Asteroidea</taxon>
        <taxon>Valvatacea</taxon>
        <taxon>Valvatida</taxon>
        <taxon>Asterinidae</taxon>
        <taxon>Patiria</taxon>
    </lineage>
</organism>
<dbReference type="Pfam" id="PF00777">
    <property type="entry name" value="Glyco_transf_29"/>
    <property type="match status" value="1"/>
</dbReference>
<proteinExistence type="inferred from homology"/>
<evidence type="ECO:0000256" key="3">
    <source>
        <dbReference type="ARBA" id="ARBA00006003"/>
    </source>
</evidence>
<keyword evidence="5" id="KW-0808">Transferase</keyword>
<evidence type="ECO:0000256" key="16">
    <source>
        <dbReference type="ARBA" id="ARBA00052285"/>
    </source>
</evidence>
<keyword evidence="19" id="KW-1185">Reference proteome</keyword>
<keyword evidence="7" id="KW-0735">Signal-anchor</keyword>
<evidence type="ECO:0000256" key="10">
    <source>
        <dbReference type="ARBA" id="ARBA00023136"/>
    </source>
</evidence>
<evidence type="ECO:0000256" key="8">
    <source>
        <dbReference type="ARBA" id="ARBA00022989"/>
    </source>
</evidence>
<evidence type="ECO:0000256" key="17">
    <source>
        <dbReference type="SAM" id="MobiDB-lite"/>
    </source>
</evidence>